<feature type="domain" description="VLIG-type G" evidence="3">
    <location>
        <begin position="1293"/>
        <end position="1353"/>
    </location>
</feature>
<evidence type="ECO:0000259" key="3">
    <source>
        <dbReference type="PROSITE" id="PS51717"/>
    </source>
</evidence>
<name>A0A8H3ZZM7_GIGMA</name>
<dbReference type="SMART" id="SM00327">
    <property type="entry name" value="VWA"/>
    <property type="match status" value="1"/>
</dbReference>
<protein>
    <submittedName>
        <fullName evidence="4">E3 ubiquitin-protein ligase trip12</fullName>
    </submittedName>
</protein>
<accession>A0A8H3ZZM7</accession>
<gene>
    <name evidence="4" type="ORF">F8M41_012453</name>
</gene>
<dbReference type="Pfam" id="PF13519">
    <property type="entry name" value="VWA_2"/>
    <property type="match status" value="1"/>
</dbReference>
<evidence type="ECO:0000256" key="1">
    <source>
        <dbReference type="SAM" id="MobiDB-lite"/>
    </source>
</evidence>
<organism evidence="4 5">
    <name type="scientific">Gigaspora margarita</name>
    <dbReference type="NCBI Taxonomy" id="4874"/>
    <lineage>
        <taxon>Eukaryota</taxon>
        <taxon>Fungi</taxon>
        <taxon>Fungi incertae sedis</taxon>
        <taxon>Mucoromycota</taxon>
        <taxon>Glomeromycotina</taxon>
        <taxon>Glomeromycetes</taxon>
        <taxon>Diversisporales</taxon>
        <taxon>Gigasporaceae</taxon>
        <taxon>Gigaspora</taxon>
    </lineage>
</organism>
<dbReference type="PROSITE" id="PS51717">
    <property type="entry name" value="G_VLIG"/>
    <property type="match status" value="1"/>
</dbReference>
<feature type="compositionally biased region" description="Polar residues" evidence="1">
    <location>
        <begin position="938"/>
        <end position="947"/>
    </location>
</feature>
<dbReference type="SUPFAM" id="SSF53300">
    <property type="entry name" value="vWA-like"/>
    <property type="match status" value="1"/>
</dbReference>
<dbReference type="Gene3D" id="3.40.50.300">
    <property type="entry name" value="P-loop containing nucleotide triphosphate hydrolases"/>
    <property type="match status" value="1"/>
</dbReference>
<feature type="domain" description="VWFA" evidence="2">
    <location>
        <begin position="2170"/>
        <end position="2406"/>
    </location>
</feature>
<dbReference type="InterPro" id="IPR030383">
    <property type="entry name" value="G_VLIG_dom"/>
</dbReference>
<dbReference type="PROSITE" id="PS50234">
    <property type="entry name" value="VWFA"/>
    <property type="match status" value="1"/>
</dbReference>
<evidence type="ECO:0000313" key="4">
    <source>
        <dbReference type="EMBL" id="KAF0378091.1"/>
    </source>
</evidence>
<feature type="region of interest" description="Disordered" evidence="1">
    <location>
        <begin position="1"/>
        <end position="62"/>
    </location>
</feature>
<sequence>MDNEKSNIESNIGDLVPKSNGTNRTPEDYERVNNRKFSTSNDYAERQKDKSSDVDTELDRETVDTQINSQRDNCYDLCESIPGLYRLLDLCKDKGSNGLVDKVLISQQYLKKLCNEMVPNSFRSISKIRFERLNSQHIRLIGCYGRNDLIAKLLLHKSIIDQTTYELLLIPYEANAIRHLSTLRPGIYLQRLPSISEDNNSVSQQFLVIHWSENGCYEDSASSYRKKNMINLHRYLTKITTHQLCLMSDSDIENFDWNLLGKDFDDDDDDDENENNERAFLYDFEVKKSQEQKEDFELYKGFDIPLLMPSLQNSTDKRPDGSPLHPLIVESVSNQTLLIRKMKAATTTTDKNSRITFDSLSRFQEFFKKHLEIQKCALSINRNHMTIQELQVLVEDGMNIPDLFLPYNVELKKLEDEKNELINKTIANIQMDMGIFEQIAYQILEQFYSNFENSISDRGSQNFETKLDEETYSRIDQAYPGMIQGLRDEITYIPIPSWNRLKTRFLFAKYCAENINQSSQDSNTQATISASKVFLDEEKNFSELIRKYTTKAIDSGWTLFGFFKRLNNSDTSEVMNKIKSEAEKIPDNEFVNQIFELKDDMIAAKFLKEYEEWRNHKFVQILRHSIQTFKKNVEKIQIAKVEQDHDRKVKDVEIRHYEVICKKVEAKYSKGNRLVILNLTIDARYNKKKYNMLYEVERSLPEKLCFTIYDIHLSQSDTHEMDKNEFFVPQPIISNNGTSFNIDPETYEFKKIAQLGKKFLLFLWNKINDKLEIYLDTITHLQRSLDSQSALKKLTPGRRFIIAINEPNGLIAIYDNEKGMLNTYRSDKEQNNIHLQYRNIQIKQWYNLDIPKIAHFFFIKNTEDVCFVEENGRARIYSLINDNFRAGAAQLPTNCSRIMSTPDGTCFVAFVKEKLVVETSESNVKVIETIPENVCTEIPTNPSSQDSQETKDVSRESEVQDNSTLSAINNTQVLNRDIVRGYVYFLEKFNKDANKLIEVPFTNPTIELFQFTSILNKQVHLISIDLHNNIFQSLMGKVTHAKTKYRFERQTTENSLGKVKIESYDPFTVFGQNTKFTNDLHVGDFLVIGNEKRQIIKVINDNELKITDRQLFKSLNFGNWYQFKIDPRTKINGLLDVYSMVFTKYSVTNPFGQIDEPLKLTIIMDLSNNLEIDNCMTKFQTYIRKLFKKFRKETKKPMGHLKKFIANCSTFENFDSLANEYTEYNLGDWIIQLFCLIPIQIAVAHDNEFIPIRDGFFEEAEQNASDDGFGLIGNLSKSISFGWYESIFEYYADLKVKVISSMGEQSCGKSYLLNHCIGSTFDGSAMRCTEGVWMSLVKINEILYVALDFEGLGSIERSAQEETFLQLLNAALSNLVLFKSHFVVSRDISSMFQRFQDGTNYFGDDPDIFQARFCIVIKDVAIVDRIGIVEEFQLNFARIVDKEEEDNFITKLYRNKMSIVAWPIFTDSAFYTSIKEFKIKLDEQESQYKNARMFLEKTKIIMSKLKATDWGSVQATLITIRTLELKKYLNNAISFGYEQKDDDPFYEENKAINHLTNRDDGTLIPDNDVFISEIFDHIKNSTKIAYDTEITLFEENGNFIEISSNLRKFFEDNVYPRGSIPDSEWVNYLDRFFKFIVDRRKKRVNEWFEKNLARFSKEHNEIVITNYALEREISRLNLFWSICRLSCDQCGLTCLKASRHDDNPDDASHNCQTDHMCHHKCEFTEAHPDGNIPFCEHFAAHQGRHRCSLSHACGEPCIHAGKKNCQKGLCAKDIGHENTKGNEIHKCDSLMHYCGEQCSLNAITPKGKYECQNECIMPCEVEHDIHKCQKDVCPIECPMKNCQRRCDNKNHFHALEKNVTHFCGEEHDCQEKCEEDGICKIVTEPTAIIQEEAEYVNKFGSFMFTKYLQTYQRLPCCVKIPPYMFEHTGHKHVHEIKKPHICNSECPNDDNHIVEQENKQNFHYCDVKCPYCAYYCTMPYGHEKMNNSEHSTTHGNMYLTTFTCEDDDFEFEGHRLNVGDRGDFVLCNKLCENVGRHRHIDYCKDPDTCELGGAKKEGLLEHITAKIGPYPTRKKDYISHRVFWERSGFKDPYSANDREEFKKCDHECIDEKHHIKVDGKNPEKSSCTLKIFHPSLDHKSQTTPDGTGYISADGHHFSCENPTINIGNFHIVFVIDKSGSMSNKDCRPLCNNIKLLGLRHNHDNRLGTVMEAVFTFIETRNKSRKATQVGQMAIDRDTVSLILFDNHANVAFENRHLANSEDMLQEMMKYSAGGGTNFAEGIKSASNLIKTYHDPLKINLIIFLSDGYGSVPENELRDLCQLEKDLGTCLYLYTTKFTGNSNDYPRMFSLLYSQNTPTVNSLEKMVMIANEYLPKCSDKDSLKCEYVLAVDEIKLIDHFTHVAESLRKHKPTLLKR</sequence>
<proteinExistence type="predicted"/>
<reference evidence="4 5" key="1">
    <citation type="journal article" date="2019" name="Environ. Microbiol.">
        <title>At the nexus of three kingdoms: the genome of the mycorrhizal fungus Gigaspora margarita provides insights into plant, endobacterial and fungal interactions.</title>
        <authorList>
            <person name="Venice F."/>
            <person name="Ghignone S."/>
            <person name="Salvioli di Fossalunga A."/>
            <person name="Amselem J."/>
            <person name="Novero M."/>
            <person name="Xianan X."/>
            <person name="Sedzielewska Toro K."/>
            <person name="Morin E."/>
            <person name="Lipzen A."/>
            <person name="Grigoriev I.V."/>
            <person name="Henrissat B."/>
            <person name="Martin F.M."/>
            <person name="Bonfante P."/>
        </authorList>
    </citation>
    <scope>NUCLEOTIDE SEQUENCE [LARGE SCALE GENOMIC DNA]</scope>
    <source>
        <strain evidence="4 5">BEG34</strain>
    </source>
</reference>
<dbReference type="OrthoDB" id="2343366at2759"/>
<evidence type="ECO:0000259" key="2">
    <source>
        <dbReference type="PROSITE" id="PS50234"/>
    </source>
</evidence>
<dbReference type="SUPFAM" id="SSF52540">
    <property type="entry name" value="P-loop containing nucleoside triphosphate hydrolases"/>
    <property type="match status" value="1"/>
</dbReference>
<dbReference type="GO" id="GO:0005525">
    <property type="term" value="F:GTP binding"/>
    <property type="evidence" value="ECO:0007669"/>
    <property type="project" value="InterPro"/>
</dbReference>
<evidence type="ECO:0000313" key="5">
    <source>
        <dbReference type="Proteomes" id="UP000439903"/>
    </source>
</evidence>
<dbReference type="CDD" id="cd00198">
    <property type="entry name" value="vWFA"/>
    <property type="match status" value="1"/>
</dbReference>
<dbReference type="InterPro" id="IPR027417">
    <property type="entry name" value="P-loop_NTPase"/>
</dbReference>
<dbReference type="PANTHER" id="PTHR22796:SF1">
    <property type="entry name" value="VWFA DOMAIN-CONTAINING PROTEIN"/>
    <property type="match status" value="1"/>
</dbReference>
<dbReference type="InterPro" id="IPR036465">
    <property type="entry name" value="vWFA_dom_sf"/>
</dbReference>
<comment type="caution">
    <text evidence="4">The sequence shown here is derived from an EMBL/GenBank/DDBJ whole genome shotgun (WGS) entry which is preliminary data.</text>
</comment>
<dbReference type="Gene3D" id="3.40.50.410">
    <property type="entry name" value="von Willebrand factor, type A domain"/>
    <property type="match status" value="1"/>
</dbReference>
<feature type="compositionally biased region" description="Basic and acidic residues" evidence="1">
    <location>
        <begin position="43"/>
        <end position="62"/>
    </location>
</feature>
<dbReference type="PANTHER" id="PTHR22796">
    <property type="entry name" value="URG4-RELATED"/>
    <property type="match status" value="1"/>
</dbReference>
<dbReference type="InterPro" id="IPR002035">
    <property type="entry name" value="VWF_A"/>
</dbReference>
<keyword evidence="5" id="KW-1185">Reference proteome</keyword>
<feature type="compositionally biased region" description="Basic and acidic residues" evidence="1">
    <location>
        <begin position="948"/>
        <end position="958"/>
    </location>
</feature>
<dbReference type="EMBL" id="WTPW01002528">
    <property type="protein sequence ID" value="KAF0378091.1"/>
    <property type="molecule type" value="Genomic_DNA"/>
</dbReference>
<dbReference type="Proteomes" id="UP000439903">
    <property type="component" value="Unassembled WGS sequence"/>
</dbReference>
<feature type="region of interest" description="Disordered" evidence="1">
    <location>
        <begin position="937"/>
        <end position="961"/>
    </location>
</feature>